<protein>
    <recommendedName>
        <fullName evidence="1">DJ-1/PfpI domain-containing protein</fullName>
    </recommendedName>
</protein>
<comment type="caution">
    <text evidence="2">The sequence shown here is derived from an EMBL/GenBank/DDBJ whole genome shotgun (WGS) entry which is preliminary data.</text>
</comment>
<accession>A0A1V3G806</accession>
<evidence type="ECO:0000259" key="1">
    <source>
        <dbReference type="Pfam" id="PF01965"/>
    </source>
</evidence>
<dbReference type="Pfam" id="PF01965">
    <property type="entry name" value="DJ-1_PfpI"/>
    <property type="match status" value="1"/>
</dbReference>
<dbReference type="InterPro" id="IPR050325">
    <property type="entry name" value="Prot/Nucl_acid_deglycase"/>
</dbReference>
<dbReference type="GO" id="GO:0005737">
    <property type="term" value="C:cytoplasm"/>
    <property type="evidence" value="ECO:0007669"/>
    <property type="project" value="TreeGrafter"/>
</dbReference>
<dbReference type="InterPro" id="IPR002818">
    <property type="entry name" value="DJ-1/PfpI"/>
</dbReference>
<evidence type="ECO:0000313" key="2">
    <source>
        <dbReference type="EMBL" id="OOE12531.1"/>
    </source>
</evidence>
<dbReference type="InterPro" id="IPR029062">
    <property type="entry name" value="Class_I_gatase-like"/>
</dbReference>
<proteinExistence type="predicted"/>
<dbReference type="SUPFAM" id="SSF52317">
    <property type="entry name" value="Class I glutamine amidotransferase-like"/>
    <property type="match status" value="1"/>
</dbReference>
<dbReference type="RefSeq" id="WP_171978870.1">
    <property type="nucleotide sequence ID" value="NZ_MQMF01000002.1"/>
</dbReference>
<dbReference type="PANTHER" id="PTHR48094:SF12">
    <property type="entry name" value="PARKINSON DISEASE PROTEIN 7 HOMOLOG"/>
    <property type="match status" value="1"/>
</dbReference>
<name>A0A1V3G806_9BACL</name>
<reference evidence="2 3" key="1">
    <citation type="submission" date="2016-11" db="EMBL/GenBank/DDBJ databases">
        <authorList>
            <person name="Jaros S."/>
            <person name="Januszkiewicz K."/>
            <person name="Wedrychowicz H."/>
        </authorList>
    </citation>
    <scope>NUCLEOTIDE SEQUENCE [LARGE SCALE GENOMIC DNA]</scope>
    <source>
        <strain evidence="2 3">Con a/3</strain>
    </source>
</reference>
<feature type="domain" description="DJ-1/PfpI" evidence="1">
    <location>
        <begin position="3"/>
        <end position="154"/>
    </location>
</feature>
<dbReference type="Proteomes" id="UP000188597">
    <property type="component" value="Unassembled WGS sequence"/>
</dbReference>
<dbReference type="Gene3D" id="3.40.50.880">
    <property type="match status" value="1"/>
</dbReference>
<evidence type="ECO:0000313" key="3">
    <source>
        <dbReference type="Proteomes" id="UP000188597"/>
    </source>
</evidence>
<organism evidence="2 3">
    <name type="scientific">Fictibacillus arsenicus</name>
    <dbReference type="NCBI Taxonomy" id="255247"/>
    <lineage>
        <taxon>Bacteria</taxon>
        <taxon>Bacillati</taxon>
        <taxon>Bacillota</taxon>
        <taxon>Bacilli</taxon>
        <taxon>Bacillales</taxon>
        <taxon>Fictibacillaceae</taxon>
        <taxon>Fictibacillus</taxon>
    </lineage>
</organism>
<dbReference type="PANTHER" id="PTHR48094">
    <property type="entry name" value="PROTEIN/NUCLEIC ACID DEGLYCASE DJ-1-RELATED"/>
    <property type="match status" value="1"/>
</dbReference>
<dbReference type="EMBL" id="MQMF01000002">
    <property type="protein sequence ID" value="OOE12531.1"/>
    <property type="molecule type" value="Genomic_DNA"/>
</dbReference>
<gene>
    <name evidence="2" type="ORF">UN64_10660</name>
</gene>
<dbReference type="AlphaFoldDB" id="A0A1V3G806"/>
<sequence>MAKNILLYIYPKFNEIEVTIVLSILKRNYNLHTFTLFPGQIKSACGLIIQPNIKVKNIRSWEYDMLILPGGETTGPMNHHLVKLLQNFNREKLRIAAIGRGVDLLCRAGLLKGRTYTTTSVISNFSDGIYVNKRLVEDKNLITAKSHAFTDFGLLIGDRMNCIENIDEYNFYKGIK</sequence>